<dbReference type="AlphaFoldDB" id="A0A812DL61"/>
<gene>
    <name evidence="2" type="ORF">SPHA_53808</name>
</gene>
<evidence type="ECO:0000256" key="1">
    <source>
        <dbReference type="SAM" id="MobiDB-lite"/>
    </source>
</evidence>
<protein>
    <submittedName>
        <fullName evidence="2">Uncharacterized protein</fullName>
    </submittedName>
</protein>
<organism evidence="2 3">
    <name type="scientific">Acanthosepion pharaonis</name>
    <name type="common">Pharaoh cuttlefish</name>
    <name type="synonym">Sepia pharaonis</name>
    <dbReference type="NCBI Taxonomy" id="158019"/>
    <lineage>
        <taxon>Eukaryota</taxon>
        <taxon>Metazoa</taxon>
        <taxon>Spiralia</taxon>
        <taxon>Lophotrochozoa</taxon>
        <taxon>Mollusca</taxon>
        <taxon>Cephalopoda</taxon>
        <taxon>Coleoidea</taxon>
        <taxon>Decapodiformes</taxon>
        <taxon>Sepiida</taxon>
        <taxon>Sepiina</taxon>
        <taxon>Sepiidae</taxon>
        <taxon>Acanthosepion</taxon>
    </lineage>
</organism>
<evidence type="ECO:0000313" key="2">
    <source>
        <dbReference type="EMBL" id="CAE1300375.1"/>
    </source>
</evidence>
<sequence>MPSPAALPERRLQRGEQIVQRRQLVIGHRGKHRRDPAVMRRRKLRKWLRPRSVSATIERRRSSGAGRDTSRPSASSCRDRRDVAVRHQQRLRQRAHGDPASMPLQRGQHVEARQRGVELFDEAASQPLLDRHRATQQPQQDTNVQPPAEFAVMLFP</sequence>
<evidence type="ECO:0000313" key="3">
    <source>
        <dbReference type="Proteomes" id="UP000597762"/>
    </source>
</evidence>
<comment type="caution">
    <text evidence="2">The sequence shown here is derived from an EMBL/GenBank/DDBJ whole genome shotgun (WGS) entry which is preliminary data.</text>
</comment>
<proteinExistence type="predicted"/>
<dbReference type="Proteomes" id="UP000597762">
    <property type="component" value="Unassembled WGS sequence"/>
</dbReference>
<feature type="region of interest" description="Disordered" evidence="1">
    <location>
        <begin position="50"/>
        <end position="110"/>
    </location>
</feature>
<name>A0A812DL61_ACAPH</name>
<accession>A0A812DL61</accession>
<dbReference type="EMBL" id="CAHIKZ030003441">
    <property type="protein sequence ID" value="CAE1300375.1"/>
    <property type="molecule type" value="Genomic_DNA"/>
</dbReference>
<reference evidence="2" key="1">
    <citation type="submission" date="2021-01" db="EMBL/GenBank/DDBJ databases">
        <authorList>
            <person name="Li R."/>
            <person name="Bekaert M."/>
        </authorList>
    </citation>
    <scope>NUCLEOTIDE SEQUENCE</scope>
    <source>
        <strain evidence="2">Farmed</strain>
    </source>
</reference>
<keyword evidence="3" id="KW-1185">Reference proteome</keyword>